<proteinExistence type="predicted"/>
<keyword evidence="1" id="KW-0175">Coiled coil</keyword>
<evidence type="ECO:0000256" key="1">
    <source>
        <dbReference type="SAM" id="Coils"/>
    </source>
</evidence>
<dbReference type="PANTHER" id="PTHR33055:SF13">
    <property type="entry name" value="TRANSPOSASE"/>
    <property type="match status" value="1"/>
</dbReference>
<accession>A0A6C2U109</accession>
<feature type="domain" description="Transposase IS110-like N-terminal" evidence="2">
    <location>
        <begin position="9"/>
        <end position="146"/>
    </location>
</feature>
<dbReference type="GO" id="GO:0004803">
    <property type="term" value="F:transposase activity"/>
    <property type="evidence" value="ECO:0007669"/>
    <property type="project" value="InterPro"/>
</dbReference>
<keyword evidence="5" id="KW-1185">Reference proteome</keyword>
<organism evidence="4 5">
    <name type="scientific">Pontiella desulfatans</name>
    <dbReference type="NCBI Taxonomy" id="2750659"/>
    <lineage>
        <taxon>Bacteria</taxon>
        <taxon>Pseudomonadati</taxon>
        <taxon>Kiritimatiellota</taxon>
        <taxon>Kiritimatiellia</taxon>
        <taxon>Kiritimatiellales</taxon>
        <taxon>Pontiellaceae</taxon>
        <taxon>Pontiella</taxon>
    </lineage>
</organism>
<evidence type="ECO:0000313" key="5">
    <source>
        <dbReference type="Proteomes" id="UP000366872"/>
    </source>
</evidence>
<dbReference type="InterPro" id="IPR047650">
    <property type="entry name" value="Transpos_IS110"/>
</dbReference>
<dbReference type="GO" id="GO:0006313">
    <property type="term" value="P:DNA transposition"/>
    <property type="evidence" value="ECO:0007669"/>
    <property type="project" value="InterPro"/>
</dbReference>
<dbReference type="NCBIfam" id="NF033542">
    <property type="entry name" value="transpos_IS110"/>
    <property type="match status" value="1"/>
</dbReference>
<feature type="coiled-coil region" evidence="1">
    <location>
        <begin position="152"/>
        <end position="179"/>
    </location>
</feature>
<dbReference type="Pfam" id="PF02371">
    <property type="entry name" value="Transposase_20"/>
    <property type="match status" value="1"/>
</dbReference>
<dbReference type="GO" id="GO:0003677">
    <property type="term" value="F:DNA binding"/>
    <property type="evidence" value="ECO:0007669"/>
    <property type="project" value="InterPro"/>
</dbReference>
<dbReference type="Proteomes" id="UP000366872">
    <property type="component" value="Unassembled WGS sequence"/>
</dbReference>
<dbReference type="InterPro" id="IPR002525">
    <property type="entry name" value="Transp_IS110-like_N"/>
</dbReference>
<gene>
    <name evidence="4" type="ORF">PDESU_02215</name>
</gene>
<dbReference type="AlphaFoldDB" id="A0A6C2U109"/>
<feature type="domain" description="Transposase IS116/IS110/IS902 C-terminal" evidence="3">
    <location>
        <begin position="189"/>
        <end position="271"/>
    </location>
</feature>
<dbReference type="EMBL" id="CAAHFG010000001">
    <property type="protein sequence ID" value="VGO13658.1"/>
    <property type="molecule type" value="Genomic_DNA"/>
</dbReference>
<protein>
    <submittedName>
        <fullName evidence="4">Uncharacterized protein</fullName>
    </submittedName>
</protein>
<dbReference type="InterPro" id="IPR003346">
    <property type="entry name" value="Transposase_20"/>
</dbReference>
<evidence type="ECO:0000313" key="4">
    <source>
        <dbReference type="EMBL" id="VGO13658.1"/>
    </source>
</evidence>
<reference evidence="4 5" key="1">
    <citation type="submission" date="2019-04" db="EMBL/GenBank/DDBJ databases">
        <authorList>
            <person name="Van Vliet M D."/>
        </authorList>
    </citation>
    <scope>NUCLEOTIDE SEQUENCE [LARGE SCALE GENOMIC DNA]</scope>
    <source>
        <strain evidence="4 5">F1</strain>
    </source>
</reference>
<evidence type="ECO:0000259" key="2">
    <source>
        <dbReference type="Pfam" id="PF01548"/>
    </source>
</evidence>
<evidence type="ECO:0000259" key="3">
    <source>
        <dbReference type="Pfam" id="PF02371"/>
    </source>
</evidence>
<dbReference type="Pfam" id="PF01548">
    <property type="entry name" value="DEDD_Tnp_IS110"/>
    <property type="match status" value="1"/>
</dbReference>
<name>A0A6C2U109_PONDE</name>
<dbReference type="RefSeq" id="WP_136079209.1">
    <property type="nucleotide sequence ID" value="NZ_CAAHFG010000001.1"/>
</dbReference>
<sequence length="309" mass="34958">MNHKERVYCGVDVSKDHLDVLFKGRPDRFENSVKGARAMVDRIGKAHYVLESTGGYERMAAWLMMDAGLEVSIVNPSRVRHYALSMGQLAKTDPIDAGMITEFARTAKPEPSEKPSKQQRMLVSLVDRRQQLIDIRTMETNRLETAADPGFRKMVKKHLRWLKRELESLEEKIIETVHADVSMEAKAMCIRRIKGLGEVCTTTLLAHLPEIGTLSRQQVAALVGLAPYNRDSGTSSKRRHIHGGRQRLRACLYMAALTAVRCNPHMKEFYRRLVEENHRPKKVALTAVMRKLAIAANSSVKNPEFCIAV</sequence>
<dbReference type="PANTHER" id="PTHR33055">
    <property type="entry name" value="TRANSPOSASE FOR INSERTION SEQUENCE ELEMENT IS1111A"/>
    <property type="match status" value="1"/>
</dbReference>